<feature type="compositionally biased region" description="Low complexity" evidence="1">
    <location>
        <begin position="1"/>
        <end position="11"/>
    </location>
</feature>
<name>A0A1A6ABB1_9TREE</name>
<dbReference type="KEGG" id="kdj:28965251"/>
<dbReference type="RefSeq" id="XP_018265192.1">
    <property type="nucleotide sequence ID" value="XM_018404911.1"/>
</dbReference>
<dbReference type="PANTHER" id="PTHR43036">
    <property type="entry name" value="OSJNBB0011N17.9 PROTEIN"/>
    <property type="match status" value="1"/>
</dbReference>
<dbReference type="EMBL" id="CP144531">
    <property type="protein sequence ID" value="WWC59746.1"/>
    <property type="molecule type" value="Genomic_DNA"/>
</dbReference>
<sequence>MSTTSSSSSSSWPRIPYTPPSSPDTTSFPYSTKDLTPMDPSSDEIFYFQPRFVTHIDDSAISTLGTYFSEVLPTASGSKILDLCTSWISHYPPPIESAVEEGTIEVIGIGMNDSEMKANPVLQGRYVVKDLNLDPTISGWPEDRLQGTGEYFDCTTCTVSIDYLTKPLEVLSSLRDRTKKGGSVHLIISNRCFPTKAVRKWLEIGEEDRLRMVADYLAWSGWNEIEILELRKGGWMSGDPLWVVKGCKA</sequence>
<proteinExistence type="predicted"/>
<evidence type="ECO:0008006" key="5">
    <source>
        <dbReference type="Google" id="ProtNLM"/>
    </source>
</evidence>
<accession>A0A1A6ABB1</accession>
<keyword evidence="4" id="KW-1185">Reference proteome</keyword>
<organism evidence="2">
    <name type="scientific">Kwoniella dejecticola CBS 10117</name>
    <dbReference type="NCBI Taxonomy" id="1296121"/>
    <lineage>
        <taxon>Eukaryota</taxon>
        <taxon>Fungi</taxon>
        <taxon>Dikarya</taxon>
        <taxon>Basidiomycota</taxon>
        <taxon>Agaricomycotina</taxon>
        <taxon>Tremellomycetes</taxon>
        <taxon>Tremellales</taxon>
        <taxon>Cryptococcaceae</taxon>
        <taxon>Kwoniella</taxon>
    </lineage>
</organism>
<reference evidence="3" key="3">
    <citation type="submission" date="2024-02" db="EMBL/GenBank/DDBJ databases">
        <title>Comparative genomics of Cryptococcus and Kwoniella reveals pathogenesis evolution and contrasting modes of karyotype evolution via chromosome fusion or intercentromeric recombination.</title>
        <authorList>
            <person name="Coelho M.A."/>
            <person name="David-Palma M."/>
            <person name="Shea T."/>
            <person name="Bowers K."/>
            <person name="McGinley-Smith S."/>
            <person name="Mohammad A.W."/>
            <person name="Gnirke A."/>
            <person name="Yurkov A.M."/>
            <person name="Nowrousian M."/>
            <person name="Sun S."/>
            <person name="Cuomo C.A."/>
            <person name="Heitman J."/>
        </authorList>
    </citation>
    <scope>NUCLEOTIDE SEQUENCE</scope>
    <source>
        <strain evidence="3">CBS 10117</strain>
    </source>
</reference>
<evidence type="ECO:0000313" key="3">
    <source>
        <dbReference type="EMBL" id="WWC59746.1"/>
    </source>
</evidence>
<reference evidence="3" key="2">
    <citation type="submission" date="2013-07" db="EMBL/GenBank/DDBJ databases">
        <authorList>
            <consortium name="The Broad Institute Genome Sequencing Platform"/>
            <person name="Cuomo C."/>
            <person name="Litvintseva A."/>
            <person name="Chen Y."/>
            <person name="Heitman J."/>
            <person name="Sun S."/>
            <person name="Springer D."/>
            <person name="Dromer F."/>
            <person name="Young S.K."/>
            <person name="Zeng Q."/>
            <person name="Gargeya S."/>
            <person name="Fitzgerald M."/>
            <person name="Abouelleil A."/>
            <person name="Alvarado L."/>
            <person name="Berlin A.M."/>
            <person name="Chapman S.B."/>
            <person name="Dewar J."/>
            <person name="Goldberg J."/>
            <person name="Griggs A."/>
            <person name="Gujja S."/>
            <person name="Hansen M."/>
            <person name="Howarth C."/>
            <person name="Imamovic A."/>
            <person name="Larimer J."/>
            <person name="McCowan C."/>
            <person name="Murphy C."/>
            <person name="Pearson M."/>
            <person name="Priest M."/>
            <person name="Roberts A."/>
            <person name="Saif S."/>
            <person name="Shea T."/>
            <person name="Sykes S."/>
            <person name="Wortman J."/>
            <person name="Nusbaum C."/>
            <person name="Birren B."/>
        </authorList>
    </citation>
    <scope>NUCLEOTIDE SEQUENCE</scope>
    <source>
        <strain evidence="3">CBS 10117</strain>
    </source>
</reference>
<dbReference type="GeneID" id="28965251"/>
<gene>
    <name evidence="2" type="ORF">I303_01552</name>
    <name evidence="3" type="ORF">I303_102308</name>
</gene>
<dbReference type="SUPFAM" id="SSF53335">
    <property type="entry name" value="S-adenosyl-L-methionine-dependent methyltransferases"/>
    <property type="match status" value="1"/>
</dbReference>
<dbReference type="Gene3D" id="3.40.50.150">
    <property type="entry name" value="Vaccinia Virus protein VP39"/>
    <property type="match status" value="1"/>
</dbReference>
<dbReference type="Proteomes" id="UP000078595">
    <property type="component" value="Chromosome 2"/>
</dbReference>
<dbReference type="AlphaFoldDB" id="A0A1A6ABB1"/>
<dbReference type="VEuPathDB" id="FungiDB:I303_01552"/>
<feature type="compositionally biased region" description="Low complexity" evidence="1">
    <location>
        <begin position="23"/>
        <end position="32"/>
    </location>
</feature>
<reference evidence="2" key="1">
    <citation type="submission" date="2013-07" db="EMBL/GenBank/DDBJ databases">
        <title>The Genome Sequence of Cryptococcus dejecticola CBS10117.</title>
        <authorList>
            <consortium name="The Broad Institute Genome Sequencing Platform"/>
            <person name="Cuomo C."/>
            <person name="Litvintseva A."/>
            <person name="Chen Y."/>
            <person name="Heitman J."/>
            <person name="Sun S."/>
            <person name="Springer D."/>
            <person name="Dromer F."/>
            <person name="Young S.K."/>
            <person name="Zeng Q."/>
            <person name="Gargeya S."/>
            <person name="Fitzgerald M."/>
            <person name="Abouelleil A."/>
            <person name="Alvarado L."/>
            <person name="Berlin A.M."/>
            <person name="Chapman S.B."/>
            <person name="Dewar J."/>
            <person name="Goldberg J."/>
            <person name="Griggs A."/>
            <person name="Gujja S."/>
            <person name="Hansen M."/>
            <person name="Howarth C."/>
            <person name="Imamovic A."/>
            <person name="Larimer J."/>
            <person name="McCowan C."/>
            <person name="Murphy C."/>
            <person name="Pearson M."/>
            <person name="Priest M."/>
            <person name="Roberts A."/>
            <person name="Saif S."/>
            <person name="Shea T."/>
            <person name="Sykes S."/>
            <person name="Wortman J."/>
            <person name="Nusbaum C."/>
            <person name="Birren B."/>
        </authorList>
    </citation>
    <scope>NUCLEOTIDE SEQUENCE [LARGE SCALE GENOMIC DNA]</scope>
    <source>
        <strain evidence="2">CBS 10117</strain>
    </source>
</reference>
<dbReference type="InterPro" id="IPR029063">
    <property type="entry name" value="SAM-dependent_MTases_sf"/>
</dbReference>
<evidence type="ECO:0000313" key="2">
    <source>
        <dbReference type="EMBL" id="OBR87350.1"/>
    </source>
</evidence>
<evidence type="ECO:0000256" key="1">
    <source>
        <dbReference type="SAM" id="MobiDB-lite"/>
    </source>
</evidence>
<protein>
    <recommendedName>
        <fullName evidence="5">Methyltransferase type 11 domain-containing protein</fullName>
    </recommendedName>
</protein>
<dbReference type="PANTHER" id="PTHR43036:SF2">
    <property type="entry name" value="OS04G0481300 PROTEIN"/>
    <property type="match status" value="1"/>
</dbReference>
<evidence type="ECO:0000313" key="4">
    <source>
        <dbReference type="Proteomes" id="UP000078595"/>
    </source>
</evidence>
<feature type="region of interest" description="Disordered" evidence="1">
    <location>
        <begin position="1"/>
        <end position="34"/>
    </location>
</feature>
<dbReference type="EMBL" id="KI894028">
    <property type="protein sequence ID" value="OBR87350.1"/>
    <property type="molecule type" value="Genomic_DNA"/>
</dbReference>
<dbReference type="OrthoDB" id="2013972at2759"/>